<evidence type="ECO:0000259" key="4">
    <source>
        <dbReference type="PROSITE" id="PS51078"/>
    </source>
</evidence>
<dbReference type="InterPro" id="IPR036388">
    <property type="entry name" value="WH-like_DNA-bd_sf"/>
</dbReference>
<keyword evidence="2" id="KW-0238">DNA-binding</keyword>
<dbReference type="GO" id="GO:0045892">
    <property type="term" value="P:negative regulation of DNA-templated transcription"/>
    <property type="evidence" value="ECO:0007669"/>
    <property type="project" value="TreeGrafter"/>
</dbReference>
<dbReference type="PROSITE" id="PS51078">
    <property type="entry name" value="ICLR_ED"/>
    <property type="match status" value="1"/>
</dbReference>
<dbReference type="Proteomes" id="UP000304382">
    <property type="component" value="Unassembled WGS sequence"/>
</dbReference>
<dbReference type="InterPro" id="IPR029016">
    <property type="entry name" value="GAF-like_dom_sf"/>
</dbReference>
<protein>
    <submittedName>
        <fullName evidence="5">IclR family transcriptional regulator</fullName>
    </submittedName>
</protein>
<keyword evidence="6" id="KW-1185">Reference proteome</keyword>
<evidence type="ECO:0000313" key="6">
    <source>
        <dbReference type="Proteomes" id="UP000304382"/>
    </source>
</evidence>
<name>A0A4C2ENR2_9EURY</name>
<dbReference type="PANTHER" id="PTHR30136:SF35">
    <property type="entry name" value="HTH-TYPE TRANSCRIPTIONAL REGULATOR RV1719"/>
    <property type="match status" value="1"/>
</dbReference>
<sequence length="263" mass="29668">MSLCIKMTYEARNPVKALLTANEIITALDDLDGGRIVDIASYVDRPQSVVHNHLNTLRQLEYVVKSGDEYELSLRFMGIGERVRRRIELYDAAHTEVQKLADQTGELITLLVEEHGRGIYLDIGVGSNEIRYPAVPGDRTYLHCSAVGKAVLAWLPEADVNRILDEHGLPAQTTQTITDRKRLHNELASIREDNLAYDREEFRDGLKSVGAPITRQNDTVIGALSIAGPAHRMKDERLERELPDRLRQSINVIELNINEPNVR</sequence>
<dbReference type="GO" id="GO:0003700">
    <property type="term" value="F:DNA-binding transcription factor activity"/>
    <property type="evidence" value="ECO:0007669"/>
    <property type="project" value="TreeGrafter"/>
</dbReference>
<dbReference type="InterPro" id="IPR050707">
    <property type="entry name" value="HTH_MetabolicPath_Reg"/>
</dbReference>
<dbReference type="InterPro" id="IPR005471">
    <property type="entry name" value="Tscrpt_reg_IclR_N"/>
</dbReference>
<dbReference type="PANTHER" id="PTHR30136">
    <property type="entry name" value="HELIX-TURN-HELIX TRANSCRIPTIONAL REGULATOR, ICLR FAMILY"/>
    <property type="match status" value="1"/>
</dbReference>
<dbReference type="SUPFAM" id="SSF46785">
    <property type="entry name" value="Winged helix' DNA-binding domain"/>
    <property type="match status" value="1"/>
</dbReference>
<evidence type="ECO:0000256" key="2">
    <source>
        <dbReference type="ARBA" id="ARBA00023125"/>
    </source>
</evidence>
<dbReference type="InterPro" id="IPR036390">
    <property type="entry name" value="WH_DNA-bd_sf"/>
</dbReference>
<gene>
    <name evidence="5" type="ORF">Harman_32520</name>
</gene>
<accession>A0A4C2ENR2</accession>
<dbReference type="InterPro" id="IPR014757">
    <property type="entry name" value="Tscrpt_reg_IclR_C"/>
</dbReference>
<keyword evidence="3" id="KW-0804">Transcription</keyword>
<organism evidence="5 6">
    <name type="scientific">Haloarcula mannanilytica</name>
    <dbReference type="NCBI Taxonomy" id="2509225"/>
    <lineage>
        <taxon>Archaea</taxon>
        <taxon>Methanobacteriati</taxon>
        <taxon>Methanobacteriota</taxon>
        <taxon>Stenosarchaea group</taxon>
        <taxon>Halobacteria</taxon>
        <taxon>Halobacteriales</taxon>
        <taxon>Haloarculaceae</taxon>
        <taxon>Haloarcula</taxon>
    </lineage>
</organism>
<dbReference type="Gene3D" id="3.30.450.40">
    <property type="match status" value="1"/>
</dbReference>
<dbReference type="EMBL" id="BIXZ01000007">
    <property type="protein sequence ID" value="GCF15317.1"/>
    <property type="molecule type" value="Genomic_DNA"/>
</dbReference>
<comment type="caution">
    <text evidence="5">The sequence shown here is derived from an EMBL/GenBank/DDBJ whole genome shotgun (WGS) entry which is preliminary data.</text>
</comment>
<dbReference type="SUPFAM" id="SSF55781">
    <property type="entry name" value="GAF domain-like"/>
    <property type="match status" value="1"/>
</dbReference>
<feature type="domain" description="IclR-ED" evidence="4">
    <location>
        <begin position="75"/>
        <end position="259"/>
    </location>
</feature>
<dbReference type="SMART" id="SM00346">
    <property type="entry name" value="HTH_ICLR"/>
    <property type="match status" value="1"/>
</dbReference>
<evidence type="ECO:0000256" key="1">
    <source>
        <dbReference type="ARBA" id="ARBA00023015"/>
    </source>
</evidence>
<dbReference type="Gene3D" id="1.10.10.10">
    <property type="entry name" value="Winged helix-like DNA-binding domain superfamily/Winged helix DNA-binding domain"/>
    <property type="match status" value="1"/>
</dbReference>
<dbReference type="AlphaFoldDB" id="A0A4C2ENR2"/>
<proteinExistence type="predicted"/>
<keyword evidence="1" id="KW-0805">Transcription regulation</keyword>
<evidence type="ECO:0000313" key="5">
    <source>
        <dbReference type="EMBL" id="GCF15317.1"/>
    </source>
</evidence>
<reference evidence="5 6" key="1">
    <citation type="submission" date="2019-02" db="EMBL/GenBank/DDBJ databases">
        <title>Haloarcula mannanilyticum sp. nov., a mannan degrading haloarchaeon isolated from commercial salt.</title>
        <authorList>
            <person name="Enomoto S."/>
            <person name="Shimane Y."/>
            <person name="Kamekura M."/>
            <person name="Ito T."/>
            <person name="Moriya O."/>
            <person name="Ihara K."/>
            <person name="Takahashi-Ando N."/>
            <person name="Fukushima Y."/>
            <person name="Yoshida Y."/>
            <person name="Usama R."/>
            <person name="Takai K."/>
            <person name="Minegishi H."/>
        </authorList>
    </citation>
    <scope>NUCLEOTIDE SEQUENCE [LARGE SCALE GENOMIC DNA]</scope>
    <source>
        <strain evidence="5 6">MD130-1</strain>
    </source>
</reference>
<evidence type="ECO:0000256" key="3">
    <source>
        <dbReference type="ARBA" id="ARBA00023163"/>
    </source>
</evidence>
<dbReference type="Pfam" id="PF01614">
    <property type="entry name" value="IclR_C"/>
    <property type="match status" value="1"/>
</dbReference>
<dbReference type="GO" id="GO:0003677">
    <property type="term" value="F:DNA binding"/>
    <property type="evidence" value="ECO:0007669"/>
    <property type="project" value="UniProtKB-KW"/>
</dbReference>